<dbReference type="EnsemblMetazoa" id="PPA35836.1">
    <property type="protein sequence ID" value="PPA35836.1"/>
    <property type="gene ID" value="WBGene00274205"/>
</dbReference>
<sequence length="136" mass="15338">MRSILLLSLLIFAVSADTRNKENGLIYIRKIKGVKIDLWEEETAGSNKFIKEGSFTDDKGLFHIEGSFNEASFKCAGQSGQGYYTAAAFDTKPHKSMISIPYRCTYKPTDETTKTFPFDYQLKEDGATYTPNKPEL</sequence>
<reference evidence="1" key="2">
    <citation type="submission" date="2022-06" db="UniProtKB">
        <authorList>
            <consortium name="EnsemblMetazoa"/>
        </authorList>
    </citation>
    <scope>IDENTIFICATION</scope>
    <source>
        <strain evidence="1">PS312</strain>
    </source>
</reference>
<organism evidence="1 2">
    <name type="scientific">Pristionchus pacificus</name>
    <name type="common">Parasitic nematode worm</name>
    <dbReference type="NCBI Taxonomy" id="54126"/>
    <lineage>
        <taxon>Eukaryota</taxon>
        <taxon>Metazoa</taxon>
        <taxon>Ecdysozoa</taxon>
        <taxon>Nematoda</taxon>
        <taxon>Chromadorea</taxon>
        <taxon>Rhabditida</taxon>
        <taxon>Rhabditina</taxon>
        <taxon>Diplogasteromorpha</taxon>
        <taxon>Diplogasteroidea</taxon>
        <taxon>Neodiplogasteridae</taxon>
        <taxon>Pristionchus</taxon>
    </lineage>
</organism>
<protein>
    <submittedName>
        <fullName evidence="1">Uncharacterized protein</fullName>
    </submittedName>
</protein>
<name>A0A2A6BNH2_PRIPA</name>
<gene>
    <name evidence="1" type="primary">WBGene00274205</name>
</gene>
<keyword evidence="2" id="KW-1185">Reference proteome</keyword>
<dbReference type="Gene3D" id="2.60.40.3330">
    <property type="match status" value="1"/>
</dbReference>
<reference evidence="2" key="1">
    <citation type="journal article" date="2008" name="Nat. Genet.">
        <title>The Pristionchus pacificus genome provides a unique perspective on nematode lifestyle and parasitism.</title>
        <authorList>
            <person name="Dieterich C."/>
            <person name="Clifton S.W."/>
            <person name="Schuster L.N."/>
            <person name="Chinwalla A."/>
            <person name="Delehaunty K."/>
            <person name="Dinkelacker I."/>
            <person name="Fulton L."/>
            <person name="Fulton R."/>
            <person name="Godfrey J."/>
            <person name="Minx P."/>
            <person name="Mitreva M."/>
            <person name="Roeseler W."/>
            <person name="Tian H."/>
            <person name="Witte H."/>
            <person name="Yang S.P."/>
            <person name="Wilson R.K."/>
            <person name="Sommer R.J."/>
        </authorList>
    </citation>
    <scope>NUCLEOTIDE SEQUENCE [LARGE SCALE GENOMIC DNA]</scope>
    <source>
        <strain evidence="2">PS312</strain>
    </source>
</reference>
<evidence type="ECO:0000313" key="2">
    <source>
        <dbReference type="Proteomes" id="UP000005239"/>
    </source>
</evidence>
<dbReference type="InterPro" id="IPR038479">
    <property type="entry name" value="Transthyretin-like_sf"/>
</dbReference>
<dbReference type="AlphaFoldDB" id="A0A2A6BNH2"/>
<evidence type="ECO:0000313" key="1">
    <source>
        <dbReference type="EnsemblMetazoa" id="PPA35836.1"/>
    </source>
</evidence>
<accession>A0A8R1UME9</accession>
<accession>A0A2A6BNH2</accession>
<dbReference type="Proteomes" id="UP000005239">
    <property type="component" value="Unassembled WGS sequence"/>
</dbReference>
<proteinExistence type="predicted"/>